<gene>
    <name evidence="2" type="ORF">ACFFK0_09955</name>
</gene>
<keyword evidence="1" id="KW-0472">Membrane</keyword>
<dbReference type="PIRSF" id="PIRSF029886">
    <property type="entry name" value="KBAA"/>
    <property type="match status" value="1"/>
</dbReference>
<reference evidence="2 3" key="1">
    <citation type="submission" date="2024-09" db="EMBL/GenBank/DDBJ databases">
        <authorList>
            <person name="Sun Q."/>
            <person name="Mori K."/>
        </authorList>
    </citation>
    <scope>NUCLEOTIDE SEQUENCE [LARGE SCALE GENOMIC DNA]</scope>
    <source>
        <strain evidence="2 3">CCM 7759</strain>
    </source>
</reference>
<dbReference type="Pfam" id="PF14089">
    <property type="entry name" value="KbaA"/>
    <property type="match status" value="1"/>
</dbReference>
<protein>
    <submittedName>
        <fullName evidence="2">KinB-signaling pathway activation protein</fullName>
    </submittedName>
</protein>
<comment type="caution">
    <text evidence="2">The sequence shown here is derived from an EMBL/GenBank/DDBJ whole genome shotgun (WGS) entry which is preliminary data.</text>
</comment>
<feature type="transmembrane region" description="Helical" evidence="1">
    <location>
        <begin position="141"/>
        <end position="161"/>
    </location>
</feature>
<dbReference type="InterPro" id="IPR024164">
    <property type="entry name" value="KinB-signalling_activ"/>
</dbReference>
<feature type="transmembrane region" description="Helical" evidence="1">
    <location>
        <begin position="7"/>
        <end position="28"/>
    </location>
</feature>
<feature type="transmembrane region" description="Helical" evidence="1">
    <location>
        <begin position="87"/>
        <end position="106"/>
    </location>
</feature>
<keyword evidence="3" id="KW-1185">Reference proteome</keyword>
<dbReference type="RefSeq" id="WP_377470007.1">
    <property type="nucleotide sequence ID" value="NZ_JBHLWN010000038.1"/>
</dbReference>
<evidence type="ECO:0000313" key="3">
    <source>
        <dbReference type="Proteomes" id="UP001589776"/>
    </source>
</evidence>
<evidence type="ECO:0000256" key="1">
    <source>
        <dbReference type="SAM" id="Phobius"/>
    </source>
</evidence>
<keyword evidence="1" id="KW-0812">Transmembrane</keyword>
<accession>A0ABV6DJE8</accession>
<dbReference type="Proteomes" id="UP001589776">
    <property type="component" value="Unassembled WGS sequence"/>
</dbReference>
<feature type="transmembrane region" description="Helical" evidence="1">
    <location>
        <begin position="48"/>
        <end position="75"/>
    </location>
</feature>
<feature type="transmembrane region" description="Helical" evidence="1">
    <location>
        <begin position="167"/>
        <end position="187"/>
    </location>
</feature>
<proteinExistence type="predicted"/>
<dbReference type="SMART" id="SM01251">
    <property type="entry name" value="KbaA"/>
    <property type="match status" value="1"/>
</dbReference>
<name>A0ABV6DJE8_9BACL</name>
<sequence length="198" mass="22253">MTLRKWFHLFWTTMLVGALLGIAAGLVLKLTDQNYTILGLSAVGLNLLYMALIGATISIVSQMGYFSFMIVRYFGMGMIRNARTWDLLQWALIVITLFELVFLRAINSEGDWLPFVPLPIILLMVSLAVAYWKMNLTNAKGFLPTLFFMVVVTSLEAIPALRENNPFGTFFMVLPLLGCNAWQILILPKVLGNNKSEP</sequence>
<dbReference type="EMBL" id="JBHLWN010000038">
    <property type="protein sequence ID" value="MFC0212783.1"/>
    <property type="molecule type" value="Genomic_DNA"/>
</dbReference>
<organism evidence="2 3">
    <name type="scientific">Paenibacillus chartarius</name>
    <dbReference type="NCBI Taxonomy" id="747481"/>
    <lineage>
        <taxon>Bacteria</taxon>
        <taxon>Bacillati</taxon>
        <taxon>Bacillota</taxon>
        <taxon>Bacilli</taxon>
        <taxon>Bacillales</taxon>
        <taxon>Paenibacillaceae</taxon>
        <taxon>Paenibacillus</taxon>
    </lineage>
</organism>
<keyword evidence="1" id="KW-1133">Transmembrane helix</keyword>
<feature type="transmembrane region" description="Helical" evidence="1">
    <location>
        <begin position="112"/>
        <end position="132"/>
    </location>
</feature>
<evidence type="ECO:0000313" key="2">
    <source>
        <dbReference type="EMBL" id="MFC0212783.1"/>
    </source>
</evidence>